<feature type="transmembrane region" description="Helical" evidence="6">
    <location>
        <begin position="52"/>
        <end position="69"/>
    </location>
</feature>
<keyword evidence="6" id="KW-0472">Membrane</keyword>
<keyword evidence="6" id="KW-0812">Transmembrane</keyword>
<evidence type="ECO:0000256" key="1">
    <source>
        <dbReference type="ARBA" id="ARBA00008891"/>
    </source>
</evidence>
<dbReference type="InterPro" id="IPR012334">
    <property type="entry name" value="Pectin_lyas_fold"/>
</dbReference>
<comment type="similarity">
    <text evidence="1">Belongs to the pectinesterase family.</text>
</comment>
<evidence type="ECO:0000256" key="3">
    <source>
        <dbReference type="ARBA" id="ARBA00023085"/>
    </source>
</evidence>
<dbReference type="InterPro" id="IPR011050">
    <property type="entry name" value="Pectin_lyase_fold/virulence"/>
</dbReference>
<keyword evidence="3 5" id="KW-0063">Aspartyl esterase</keyword>
<accession>A0ABW8Y6H0</accession>
<comment type="caution">
    <text evidence="8">The sequence shown here is derived from an EMBL/GenBank/DDBJ whole genome shotgun (WGS) entry which is preliminary data.</text>
</comment>
<dbReference type="PANTHER" id="PTHR31321:SF57">
    <property type="entry name" value="PECTINESTERASE 53-RELATED"/>
    <property type="match status" value="1"/>
</dbReference>
<sequence length="382" mass="42870">MQYRLPPFREKVCTFLQRKIQKRFLKVEISAHQLTTKNDKQLMQFSGLKNSTFFFIFSAVIISLLSFKAKDDKTIIVSKDGKGNFTTVQQAIDAVEEGTSVRTKIIIKPGTYREKITIATTKSPIILIGEKAENTILVYGDYASKQNAEGKNIGTTGSSTLFIFSDDFSAKNITFQNDAGPVGQAVAVLTTGDRIAFENCRFLGFQDTLYTKGAQDNPDKSKVSRNYFKNCYIEGTTDYIFGAGTAVFENCTIYSKKNASYVTAASTIEGNEFGYVFINCNLKGDADSNSVYLGRPWRPFAKTVFVNCAIDSTIKKEGWHNWSKPDAEKTTFYAEYNSKGKGANPSRRVSWSHQLTKDQAKKYTAKNILKGKDNWNFKKSFK</sequence>
<proteinExistence type="inferred from homology"/>
<comment type="pathway">
    <text evidence="5">Glycan metabolism; pectin degradation; 2-dehydro-3-deoxy-D-gluconate from pectin: step 1/5.</text>
</comment>
<gene>
    <name evidence="8" type="ORF">ABS765_15095</name>
</gene>
<dbReference type="Gene3D" id="2.160.20.10">
    <property type="entry name" value="Single-stranded right-handed beta-helix, Pectin lyase-like"/>
    <property type="match status" value="1"/>
</dbReference>
<evidence type="ECO:0000259" key="7">
    <source>
        <dbReference type="Pfam" id="PF01095"/>
    </source>
</evidence>
<dbReference type="PROSITE" id="PS00503">
    <property type="entry name" value="PECTINESTERASE_2"/>
    <property type="match status" value="1"/>
</dbReference>
<evidence type="ECO:0000256" key="2">
    <source>
        <dbReference type="ARBA" id="ARBA00022801"/>
    </source>
</evidence>
<name>A0ABW8Y6H0_9FLAO</name>
<dbReference type="EMBL" id="JBELPY010000012">
    <property type="protein sequence ID" value="MFL9835352.1"/>
    <property type="molecule type" value="Genomic_DNA"/>
</dbReference>
<protein>
    <recommendedName>
        <fullName evidence="5">Pectinesterase</fullName>
        <ecNumber evidence="5">3.1.1.11</ecNumber>
    </recommendedName>
</protein>
<reference evidence="8 9" key="1">
    <citation type="submission" date="2024-06" db="EMBL/GenBank/DDBJ databases">
        <authorList>
            <person name="Kaempfer P."/>
            <person name="Viver T."/>
        </authorList>
    </citation>
    <scope>NUCLEOTIDE SEQUENCE [LARGE SCALE GENOMIC DNA]</scope>
    <source>
        <strain evidence="8 9">ST-37</strain>
    </source>
</reference>
<evidence type="ECO:0000313" key="8">
    <source>
        <dbReference type="EMBL" id="MFL9835352.1"/>
    </source>
</evidence>
<comment type="catalytic activity">
    <reaction evidence="5">
        <text>[(1-&gt;4)-alpha-D-galacturonosyl methyl ester](n) + n H2O = [(1-&gt;4)-alpha-D-galacturonosyl](n) + n methanol + n H(+)</text>
        <dbReference type="Rhea" id="RHEA:22380"/>
        <dbReference type="Rhea" id="RHEA-COMP:14570"/>
        <dbReference type="Rhea" id="RHEA-COMP:14573"/>
        <dbReference type="ChEBI" id="CHEBI:15377"/>
        <dbReference type="ChEBI" id="CHEBI:15378"/>
        <dbReference type="ChEBI" id="CHEBI:17790"/>
        <dbReference type="ChEBI" id="CHEBI:140522"/>
        <dbReference type="ChEBI" id="CHEBI:140523"/>
        <dbReference type="EC" id="3.1.1.11"/>
    </reaction>
</comment>
<feature type="domain" description="Pectinesterase catalytic" evidence="7">
    <location>
        <begin position="75"/>
        <end position="371"/>
    </location>
</feature>
<evidence type="ECO:0000313" key="9">
    <source>
        <dbReference type="Proteomes" id="UP001629058"/>
    </source>
</evidence>
<keyword evidence="9" id="KW-1185">Reference proteome</keyword>
<dbReference type="EC" id="3.1.1.11" evidence="5"/>
<dbReference type="PANTHER" id="PTHR31321">
    <property type="entry name" value="ACYL-COA THIOESTER HYDROLASE YBHC-RELATED"/>
    <property type="match status" value="1"/>
</dbReference>
<feature type="active site" evidence="4">
    <location>
        <position position="238"/>
    </location>
</feature>
<dbReference type="InterPro" id="IPR033131">
    <property type="entry name" value="Pectinesterase_Asp_AS"/>
</dbReference>
<evidence type="ECO:0000256" key="4">
    <source>
        <dbReference type="PROSITE-ProRule" id="PRU10040"/>
    </source>
</evidence>
<dbReference type="Proteomes" id="UP001629058">
    <property type="component" value="Unassembled WGS sequence"/>
</dbReference>
<evidence type="ECO:0000256" key="6">
    <source>
        <dbReference type="SAM" id="Phobius"/>
    </source>
</evidence>
<dbReference type="RefSeq" id="WP_408092009.1">
    <property type="nucleotide sequence ID" value="NZ_JBELPY010000012.1"/>
</dbReference>
<keyword evidence="2 5" id="KW-0378">Hydrolase</keyword>
<keyword evidence="6" id="KW-1133">Transmembrane helix</keyword>
<evidence type="ECO:0000256" key="5">
    <source>
        <dbReference type="RuleBase" id="RU000589"/>
    </source>
</evidence>
<organism evidence="8 9">
    <name type="scientific">Chryseobacterium terrae</name>
    <dbReference type="NCBI Taxonomy" id="3163299"/>
    <lineage>
        <taxon>Bacteria</taxon>
        <taxon>Pseudomonadati</taxon>
        <taxon>Bacteroidota</taxon>
        <taxon>Flavobacteriia</taxon>
        <taxon>Flavobacteriales</taxon>
        <taxon>Weeksellaceae</taxon>
        <taxon>Chryseobacterium group</taxon>
        <taxon>Chryseobacterium</taxon>
    </lineage>
</organism>
<dbReference type="InterPro" id="IPR000070">
    <property type="entry name" value="Pectinesterase_cat"/>
</dbReference>
<dbReference type="Pfam" id="PF01095">
    <property type="entry name" value="Pectinesterase"/>
    <property type="match status" value="1"/>
</dbReference>
<dbReference type="SUPFAM" id="SSF51126">
    <property type="entry name" value="Pectin lyase-like"/>
    <property type="match status" value="1"/>
</dbReference>